<proteinExistence type="predicted"/>
<dbReference type="Gene3D" id="1.10.260.40">
    <property type="entry name" value="lambda repressor-like DNA-binding domains"/>
    <property type="match status" value="1"/>
</dbReference>
<gene>
    <name evidence="2" type="ORF">HNP84_007826</name>
</gene>
<evidence type="ECO:0000313" key="2">
    <source>
        <dbReference type="EMBL" id="MBB5138073.1"/>
    </source>
</evidence>
<protein>
    <submittedName>
        <fullName evidence="2">Transcriptional regulator with XRE-family HTH domain</fullName>
    </submittedName>
</protein>
<dbReference type="Proteomes" id="UP000578449">
    <property type="component" value="Unassembled WGS sequence"/>
</dbReference>
<evidence type="ECO:0000259" key="1">
    <source>
        <dbReference type="PROSITE" id="PS50943"/>
    </source>
</evidence>
<dbReference type="InterPro" id="IPR001387">
    <property type="entry name" value="Cro/C1-type_HTH"/>
</dbReference>
<feature type="domain" description="HTH cro/C1-type" evidence="1">
    <location>
        <begin position="1"/>
        <end position="45"/>
    </location>
</feature>
<comment type="caution">
    <text evidence="2">The sequence shown here is derived from an EMBL/GenBank/DDBJ whole genome shotgun (WGS) entry which is preliminary data.</text>
</comment>
<keyword evidence="3" id="KW-1185">Reference proteome</keyword>
<dbReference type="InterPro" id="IPR010982">
    <property type="entry name" value="Lambda_DNA-bd_dom_sf"/>
</dbReference>
<evidence type="ECO:0000313" key="3">
    <source>
        <dbReference type="Proteomes" id="UP000578449"/>
    </source>
</evidence>
<dbReference type="CDD" id="cd00093">
    <property type="entry name" value="HTH_XRE"/>
    <property type="match status" value="1"/>
</dbReference>
<reference evidence="2 3" key="1">
    <citation type="submission" date="2020-08" db="EMBL/GenBank/DDBJ databases">
        <title>Genomic Encyclopedia of Type Strains, Phase IV (KMG-IV): sequencing the most valuable type-strain genomes for metagenomic binning, comparative biology and taxonomic classification.</title>
        <authorList>
            <person name="Goeker M."/>
        </authorList>
    </citation>
    <scope>NUCLEOTIDE SEQUENCE [LARGE SCALE GENOMIC DNA]</scope>
    <source>
        <strain evidence="2 3">DSM 45615</strain>
    </source>
</reference>
<organism evidence="2 3">
    <name type="scientific">Thermocatellispora tengchongensis</name>
    <dbReference type="NCBI Taxonomy" id="1073253"/>
    <lineage>
        <taxon>Bacteria</taxon>
        <taxon>Bacillati</taxon>
        <taxon>Actinomycetota</taxon>
        <taxon>Actinomycetes</taxon>
        <taxon>Streptosporangiales</taxon>
        <taxon>Streptosporangiaceae</taxon>
        <taxon>Thermocatellispora</taxon>
    </lineage>
</organism>
<dbReference type="InterPro" id="IPR043917">
    <property type="entry name" value="DUF5753"/>
</dbReference>
<accession>A0A840PJI0</accession>
<dbReference type="SUPFAM" id="SSF47413">
    <property type="entry name" value="lambda repressor-like DNA-binding domains"/>
    <property type="match status" value="1"/>
</dbReference>
<dbReference type="AlphaFoldDB" id="A0A840PJI0"/>
<dbReference type="GO" id="GO:0003677">
    <property type="term" value="F:DNA binding"/>
    <property type="evidence" value="ECO:0007669"/>
    <property type="project" value="InterPro"/>
</dbReference>
<dbReference type="Pfam" id="PF19054">
    <property type="entry name" value="DUF5753"/>
    <property type="match status" value="1"/>
</dbReference>
<name>A0A840PJI0_9ACTN</name>
<dbReference type="PROSITE" id="PS50943">
    <property type="entry name" value="HTH_CROC1"/>
    <property type="match status" value="1"/>
</dbReference>
<dbReference type="EMBL" id="JACHGN010000021">
    <property type="protein sequence ID" value="MBB5138073.1"/>
    <property type="molecule type" value="Genomic_DNA"/>
</dbReference>
<sequence length="265" mass="30377">MTIEDVAKHLDCSPSRISRWETAQRGVQAPLVRQLCQLYGITDQQQIDSLLNLARNAKRHGWWQEFDDLDLTPYIELEAKAAAISNYETSIIPSLVQTEDYAVAIIRGSLPRIKDSVLKTRVEARMERRQRILHQENPPDYWILLDEAALHRHVGGPDVMREQLEQLLRYAEKPDITLQVIPYTEGAHMGMNAAFILLEIPEPGISDTVYIESLLGGIYYEKPTEVDKFREALDHLRAIALNPQRSQDLIKRVAARIGTEPEYPR</sequence>
<dbReference type="Pfam" id="PF13560">
    <property type="entry name" value="HTH_31"/>
    <property type="match status" value="1"/>
</dbReference>